<gene>
    <name evidence="2" type="ordered locus">KVU_0841</name>
</gene>
<proteinExistence type="predicted"/>
<name>F9Y548_KETVW</name>
<dbReference type="eggNOG" id="COG2327">
    <property type="taxonomic scope" value="Bacteria"/>
</dbReference>
<evidence type="ECO:0000313" key="2">
    <source>
        <dbReference type="EMBL" id="AEM40680.1"/>
    </source>
</evidence>
<dbReference type="EMBL" id="CP002018">
    <property type="protein sequence ID" value="AEM40680.1"/>
    <property type="molecule type" value="Genomic_DNA"/>
</dbReference>
<accession>F9Y548</accession>
<organism evidence="2 3">
    <name type="scientific">Ketogulonicigenium vulgare (strain WSH-001)</name>
    <dbReference type="NCBI Taxonomy" id="759362"/>
    <lineage>
        <taxon>Bacteria</taxon>
        <taxon>Pseudomonadati</taxon>
        <taxon>Pseudomonadota</taxon>
        <taxon>Alphaproteobacteria</taxon>
        <taxon>Rhodobacterales</taxon>
        <taxon>Roseobacteraceae</taxon>
        <taxon>Ketogulonicigenium</taxon>
    </lineage>
</organism>
<dbReference type="HOGENOM" id="CLU_677533_0_0_5"/>
<feature type="domain" description="Polysaccharide pyruvyl transferase" evidence="1">
    <location>
        <begin position="162"/>
        <end position="214"/>
    </location>
</feature>
<keyword evidence="3" id="KW-1185">Reference proteome</keyword>
<dbReference type="OrthoDB" id="9803627at2"/>
<dbReference type="KEGG" id="kvl:KVU_0841"/>
<keyword evidence="2" id="KW-0808">Transferase</keyword>
<evidence type="ECO:0000313" key="3">
    <source>
        <dbReference type="Proteomes" id="UP000000692"/>
    </source>
</evidence>
<dbReference type="InterPro" id="IPR007345">
    <property type="entry name" value="Polysacch_pyruvyl_Trfase"/>
</dbReference>
<sequence>MDLPTPSLLGATSAHAPHPVTTALPAVPFRYYNTIRNSGDAVTSYILQQQLGVSGRVVTSAEPHLLGIGSIFFMANPQSHIWGSGVMSPEAQAPSIDPLKVHALRGKKTLAWLRERGFDIGDVPLGDAGIFVDGLVSDRTNRYRAAVVPHHSSFYSPKWDKARDNPEMVIVDMMDDSMLPIEQIAQSEVVISASLHGLIYAAAFGKPHVWISGHSSDTWNFKFRDWFSMCENGQDVPVLMDQSFEEMMAMAEIRPHVIDRAALLAAFPRFLAEDTPIDRLSFQTARAHSPVQVYIEPGNGEYSGKDFAHKLRELRSKAFANALEPTYIAFTHVNVAQAPSRALLLAAQRYLDVHRSAGFAWIPGQGAQNGDFSLSETTFIDADFSNGTIVMRPDGYISGNQKFAYI</sequence>
<evidence type="ECO:0000259" key="1">
    <source>
        <dbReference type="Pfam" id="PF04230"/>
    </source>
</evidence>
<dbReference type="Pfam" id="PF04230">
    <property type="entry name" value="PS_pyruv_trans"/>
    <property type="match status" value="1"/>
</dbReference>
<dbReference type="Proteomes" id="UP000000692">
    <property type="component" value="Chromosome"/>
</dbReference>
<dbReference type="AlphaFoldDB" id="F9Y548"/>
<dbReference type="RefSeq" id="WP_013384132.1">
    <property type="nucleotide sequence ID" value="NC_017384.1"/>
</dbReference>
<dbReference type="GO" id="GO:0016740">
    <property type="term" value="F:transferase activity"/>
    <property type="evidence" value="ECO:0007669"/>
    <property type="project" value="UniProtKB-KW"/>
</dbReference>
<protein>
    <submittedName>
        <fullName evidence="2">Xanthan biosynthesis pyruvyltransferase GumL</fullName>
    </submittedName>
</protein>
<reference evidence="2 3" key="1">
    <citation type="journal article" date="2011" name="J. Bacteriol.">
        <title>Complete genome sequence of the industrial strain Ketogulonicigenium vulgare WSH-001.</title>
        <authorList>
            <person name="Liu L."/>
            <person name="Li Y."/>
            <person name="Zhang J."/>
            <person name="Zhou Z."/>
            <person name="Liu J."/>
            <person name="Li X."/>
            <person name="Zhou J."/>
            <person name="Du G."/>
            <person name="Wang L."/>
            <person name="Chen J."/>
        </authorList>
    </citation>
    <scope>NUCLEOTIDE SEQUENCE [LARGE SCALE GENOMIC DNA]</scope>
    <source>
        <strain evidence="2 3">WSH-001</strain>
    </source>
</reference>